<dbReference type="AlphaFoldDB" id="V7PXU7"/>
<evidence type="ECO:0000256" key="1">
    <source>
        <dbReference type="SAM" id="MobiDB-lite"/>
    </source>
</evidence>
<dbReference type="EMBL" id="KI635723">
    <property type="protein sequence ID" value="ETB63457.1"/>
    <property type="molecule type" value="Genomic_DNA"/>
</dbReference>
<protein>
    <submittedName>
        <fullName evidence="2">Uncharacterized protein</fullName>
    </submittedName>
</protein>
<evidence type="ECO:0000313" key="3">
    <source>
        <dbReference type="Proteomes" id="UP000018538"/>
    </source>
</evidence>
<evidence type="ECO:0000313" key="2">
    <source>
        <dbReference type="EMBL" id="ETB63457.1"/>
    </source>
</evidence>
<name>V7PXU7_PLAYE</name>
<feature type="compositionally biased region" description="Polar residues" evidence="1">
    <location>
        <begin position="46"/>
        <end position="59"/>
    </location>
</feature>
<organism evidence="2 3">
    <name type="scientific">Plasmodium yoelii 17X</name>
    <dbReference type="NCBI Taxonomy" id="1323249"/>
    <lineage>
        <taxon>Eukaryota</taxon>
        <taxon>Sar</taxon>
        <taxon>Alveolata</taxon>
        <taxon>Apicomplexa</taxon>
        <taxon>Aconoidasida</taxon>
        <taxon>Haemosporida</taxon>
        <taxon>Plasmodiidae</taxon>
        <taxon>Plasmodium</taxon>
        <taxon>Plasmodium (Vinckeia)</taxon>
    </lineage>
</organism>
<sequence length="104" mass="11917">MGNTINNLGTVIKELTPKMIRNSYIDGFSNTDDASNLLQKHGPKYSTDSSDIENGNTHPGTDIKMNKKTSTVFITWVGKKLEKKKLKDLLILKRDYLYDKFKEY</sequence>
<dbReference type="Proteomes" id="UP000018538">
    <property type="component" value="Unassembled WGS sequence"/>
</dbReference>
<keyword evidence="3" id="KW-1185">Reference proteome</keyword>
<accession>V7PXU7</accession>
<reference evidence="2 3" key="1">
    <citation type="submission" date="2013-11" db="EMBL/GenBank/DDBJ databases">
        <title>The Genome Sequence of Plasmodium yoelii 17X.</title>
        <authorList>
            <consortium name="The Broad Institute Genomics Platform"/>
            <consortium name="The Broad Institute Genome Sequencing Center for Infectious Disease"/>
            <person name="Neafsey D."/>
            <person name="Adams J."/>
            <person name="Walker B."/>
            <person name="Young S.K."/>
            <person name="Zeng Q."/>
            <person name="Gargeya S."/>
            <person name="Fitzgerald M."/>
            <person name="Haas B."/>
            <person name="Abouelleil A."/>
            <person name="Alvarado L."/>
            <person name="Chapman S.B."/>
            <person name="Gainer-Dewar J."/>
            <person name="Goldberg J."/>
            <person name="Griggs A."/>
            <person name="Gujja S."/>
            <person name="Hansen M."/>
            <person name="Howarth C."/>
            <person name="Imamovic A."/>
            <person name="Ireland A."/>
            <person name="Larimer J."/>
            <person name="McCowan C."/>
            <person name="Murphy C."/>
            <person name="Pearson M."/>
            <person name="Poon T.W."/>
            <person name="Priest M."/>
            <person name="Roberts A."/>
            <person name="Saif S."/>
            <person name="Shea T."/>
            <person name="Sykes S."/>
            <person name="Wortman J."/>
            <person name="Nusbaum C."/>
            <person name="Birren B."/>
        </authorList>
    </citation>
    <scope>NUCLEOTIDE SEQUENCE [LARGE SCALE GENOMIC DNA]</scope>
    <source>
        <strain evidence="2 3">17X</strain>
    </source>
</reference>
<feature type="region of interest" description="Disordered" evidence="1">
    <location>
        <begin position="39"/>
        <end position="61"/>
    </location>
</feature>
<gene>
    <name evidence="2" type="ORF">YYC_00215</name>
</gene>
<proteinExistence type="predicted"/>